<sequence>MIELSYLDSIIQKVKQVVENSKEEIYNLSENARQEYERAKKELEQVKEEIKITIEEVDKLEREYIKARMKLMEVSRNFKFFKEEDIKNAYEVAHSKQIELINRREKEKLLRNTRDHLERYIKNVERTIKRSEELMININMVMKILNNELSALSDKIGELQQFQALGLSVISAQEEERRRIARDIHDGPAQSLANIVMRSEYILKLMEVNPSMVKEELFALIELVRKSLADVRKIIFDLRPMSLDDLGLLPALKRYIEQYQKEYGIFVEMIVMGREYDLDSSISIAVFRIIQESLNNVRKYAKATQVIIKLEYLSEKINGSVRDNGCGFDVEKALAKKEGSAFGIMGMRERVQLLNGKFEIRSVIGKGTEVIFSIPVNKK</sequence>
<comment type="caution">
    <text evidence="8">The sequence shown here is derived from an EMBL/GenBank/DDBJ whole genome shotgun (WGS) entry which is preliminary data.</text>
</comment>
<comment type="catalytic activity">
    <reaction evidence="1">
        <text>ATP + protein L-histidine = ADP + protein N-phospho-L-histidine.</text>
        <dbReference type="EC" id="2.7.13.3"/>
    </reaction>
</comment>
<dbReference type="GO" id="GO:0016020">
    <property type="term" value="C:membrane"/>
    <property type="evidence" value="ECO:0007669"/>
    <property type="project" value="InterPro"/>
</dbReference>
<keyword evidence="6" id="KW-0175">Coiled coil</keyword>
<dbReference type="EC" id="2.7.13.3" evidence="2"/>
<dbReference type="Proteomes" id="UP000075737">
    <property type="component" value="Unassembled WGS sequence"/>
</dbReference>
<dbReference type="InterPro" id="IPR008595">
    <property type="entry name" value="DegS"/>
</dbReference>
<dbReference type="Pfam" id="PF05384">
    <property type="entry name" value="DegS"/>
    <property type="match status" value="1"/>
</dbReference>
<feature type="coiled-coil region" evidence="6">
    <location>
        <begin position="103"/>
        <end position="134"/>
    </location>
</feature>
<dbReference type="OrthoDB" id="9781904at2"/>
<keyword evidence="9" id="KW-1185">Reference proteome</keyword>
<dbReference type="PANTHER" id="PTHR24421:SF55">
    <property type="entry name" value="SENSOR HISTIDINE KINASE YDFH"/>
    <property type="match status" value="1"/>
</dbReference>
<evidence type="ECO:0000256" key="2">
    <source>
        <dbReference type="ARBA" id="ARBA00012438"/>
    </source>
</evidence>
<feature type="coiled-coil region" evidence="6">
    <location>
        <begin position="11"/>
        <end position="77"/>
    </location>
</feature>
<dbReference type="RefSeq" id="WP_068748242.1">
    <property type="nucleotide sequence ID" value="NZ_LOHZ01000027.1"/>
</dbReference>
<dbReference type="SMART" id="SM00387">
    <property type="entry name" value="HATPase_c"/>
    <property type="match status" value="1"/>
</dbReference>
<dbReference type="PROSITE" id="PS50109">
    <property type="entry name" value="HIS_KIN"/>
    <property type="match status" value="1"/>
</dbReference>
<accession>A0A162MKC6</accession>
<dbReference type="GO" id="GO:0000155">
    <property type="term" value="F:phosphorelay sensor kinase activity"/>
    <property type="evidence" value="ECO:0007669"/>
    <property type="project" value="InterPro"/>
</dbReference>
<dbReference type="Gene3D" id="3.30.565.10">
    <property type="entry name" value="Histidine kinase-like ATPase, C-terminal domain"/>
    <property type="match status" value="1"/>
</dbReference>
<evidence type="ECO:0000256" key="1">
    <source>
        <dbReference type="ARBA" id="ARBA00000085"/>
    </source>
</evidence>
<dbReference type="Gene3D" id="1.20.5.1930">
    <property type="match status" value="1"/>
</dbReference>
<dbReference type="PANTHER" id="PTHR24421">
    <property type="entry name" value="NITRATE/NITRITE SENSOR PROTEIN NARX-RELATED"/>
    <property type="match status" value="1"/>
</dbReference>
<keyword evidence="3 8" id="KW-0808">Transferase</keyword>
<dbReference type="InterPro" id="IPR050482">
    <property type="entry name" value="Sensor_HK_TwoCompSys"/>
</dbReference>
<evidence type="ECO:0000256" key="4">
    <source>
        <dbReference type="ARBA" id="ARBA00022777"/>
    </source>
</evidence>
<reference evidence="8 9" key="1">
    <citation type="submission" date="2015-12" db="EMBL/GenBank/DDBJ databases">
        <title>Draft genome of Thermovenabulum gondwanense isolated from a red thermophilic microbial mat colonisisng an outflow channel of a bore well.</title>
        <authorList>
            <person name="Patel B.K."/>
        </authorList>
    </citation>
    <scope>NUCLEOTIDE SEQUENCE [LARGE SCALE GENOMIC DNA]</scope>
    <source>
        <strain evidence="8 9">R270</strain>
    </source>
</reference>
<keyword evidence="5" id="KW-0902">Two-component regulatory system</keyword>
<dbReference type="Pfam" id="PF07730">
    <property type="entry name" value="HisKA_3"/>
    <property type="match status" value="1"/>
</dbReference>
<gene>
    <name evidence="8" type="primary">degS</name>
    <name evidence="8" type="ORF">ATZ99_11070</name>
</gene>
<dbReference type="PATRIC" id="fig|520767.4.peg.1208"/>
<dbReference type="GO" id="GO:0046983">
    <property type="term" value="F:protein dimerization activity"/>
    <property type="evidence" value="ECO:0007669"/>
    <property type="project" value="InterPro"/>
</dbReference>
<dbReference type="InterPro" id="IPR016381">
    <property type="entry name" value="Sig_transdc_His_kinase_DegS"/>
</dbReference>
<dbReference type="InterPro" id="IPR005467">
    <property type="entry name" value="His_kinase_dom"/>
</dbReference>
<dbReference type="PIRSF" id="PIRSF003169">
    <property type="entry name" value="STHK_DegS"/>
    <property type="match status" value="1"/>
</dbReference>
<feature type="domain" description="Histidine kinase" evidence="7">
    <location>
        <begin position="288"/>
        <end position="378"/>
    </location>
</feature>
<evidence type="ECO:0000313" key="9">
    <source>
        <dbReference type="Proteomes" id="UP000075737"/>
    </source>
</evidence>
<organism evidence="8 9">
    <name type="scientific">Thermovenabulum gondwanense</name>
    <dbReference type="NCBI Taxonomy" id="520767"/>
    <lineage>
        <taxon>Bacteria</taxon>
        <taxon>Bacillati</taxon>
        <taxon>Bacillota</taxon>
        <taxon>Clostridia</taxon>
        <taxon>Thermosediminibacterales</taxon>
        <taxon>Thermosediminibacteraceae</taxon>
        <taxon>Thermovenabulum</taxon>
    </lineage>
</organism>
<dbReference type="CDD" id="cd16917">
    <property type="entry name" value="HATPase_UhpB-NarQ-NarX-like"/>
    <property type="match status" value="1"/>
</dbReference>
<dbReference type="InterPro" id="IPR003594">
    <property type="entry name" value="HATPase_dom"/>
</dbReference>
<evidence type="ECO:0000256" key="3">
    <source>
        <dbReference type="ARBA" id="ARBA00022679"/>
    </source>
</evidence>
<dbReference type="InterPro" id="IPR036890">
    <property type="entry name" value="HATPase_C_sf"/>
</dbReference>
<proteinExistence type="predicted"/>
<dbReference type="Pfam" id="PF02518">
    <property type="entry name" value="HATPase_c"/>
    <property type="match status" value="1"/>
</dbReference>
<protein>
    <recommendedName>
        <fullName evidence="2">histidine kinase</fullName>
        <ecNumber evidence="2">2.7.13.3</ecNumber>
    </recommendedName>
</protein>
<dbReference type="AlphaFoldDB" id="A0A162MKC6"/>
<dbReference type="SUPFAM" id="SSF55874">
    <property type="entry name" value="ATPase domain of HSP90 chaperone/DNA topoisomerase II/histidine kinase"/>
    <property type="match status" value="1"/>
</dbReference>
<dbReference type="STRING" id="520767.ATZ99_11070"/>
<evidence type="ECO:0000256" key="5">
    <source>
        <dbReference type="ARBA" id="ARBA00023012"/>
    </source>
</evidence>
<evidence type="ECO:0000256" key="6">
    <source>
        <dbReference type="SAM" id="Coils"/>
    </source>
</evidence>
<dbReference type="EMBL" id="LOHZ01000027">
    <property type="protein sequence ID" value="KYO66479.1"/>
    <property type="molecule type" value="Genomic_DNA"/>
</dbReference>
<dbReference type="InterPro" id="IPR011712">
    <property type="entry name" value="Sig_transdc_His_kin_sub3_dim/P"/>
</dbReference>
<evidence type="ECO:0000259" key="7">
    <source>
        <dbReference type="PROSITE" id="PS50109"/>
    </source>
</evidence>
<name>A0A162MKC6_9FIRM</name>
<evidence type="ECO:0000313" key="8">
    <source>
        <dbReference type="EMBL" id="KYO66479.1"/>
    </source>
</evidence>
<keyword evidence="4 8" id="KW-0418">Kinase</keyword>